<dbReference type="GO" id="GO:0005886">
    <property type="term" value="C:plasma membrane"/>
    <property type="evidence" value="ECO:0007669"/>
    <property type="project" value="UniProtKB-SubCell"/>
</dbReference>
<dbReference type="RefSeq" id="WP_207325304.1">
    <property type="nucleotide sequence ID" value="NZ_CP071504.1"/>
</dbReference>
<keyword evidence="6 9" id="KW-1133">Transmembrane helix</keyword>
<dbReference type="PANTHER" id="PTHR33908">
    <property type="entry name" value="MANNOSYLTRANSFERASE YKCB-RELATED"/>
    <property type="match status" value="1"/>
</dbReference>
<proteinExistence type="predicted"/>
<dbReference type="GO" id="GO:0009103">
    <property type="term" value="P:lipopolysaccharide biosynthetic process"/>
    <property type="evidence" value="ECO:0007669"/>
    <property type="project" value="UniProtKB-ARBA"/>
</dbReference>
<keyword evidence="2" id="KW-1003">Cell membrane</keyword>
<evidence type="ECO:0000256" key="5">
    <source>
        <dbReference type="ARBA" id="ARBA00022692"/>
    </source>
</evidence>
<name>A0A974XL88_9GAMM</name>
<reference evidence="11 12" key="1">
    <citation type="submission" date="2021-03" db="EMBL/GenBank/DDBJ databases">
        <title>Novel species identification of genus Shewanella.</title>
        <authorList>
            <person name="Liu G."/>
            <person name="Zhang Q."/>
        </authorList>
    </citation>
    <scope>NUCLEOTIDE SEQUENCE [LARGE SCALE GENOMIC DNA]</scope>
    <source>
        <strain evidence="11 12">FJAT-53726</strain>
    </source>
</reference>
<evidence type="ECO:0000256" key="6">
    <source>
        <dbReference type="ARBA" id="ARBA00022989"/>
    </source>
</evidence>
<keyword evidence="12" id="KW-1185">Reference proteome</keyword>
<evidence type="ECO:0000256" key="8">
    <source>
        <dbReference type="SAM" id="MobiDB-lite"/>
    </source>
</evidence>
<accession>A0A974XL88</accession>
<evidence type="ECO:0000313" key="12">
    <source>
        <dbReference type="Proteomes" id="UP000663281"/>
    </source>
</evidence>
<feature type="transmembrane region" description="Helical" evidence="9">
    <location>
        <begin position="382"/>
        <end position="400"/>
    </location>
</feature>
<keyword evidence="5 9" id="KW-0812">Transmembrane</keyword>
<feature type="transmembrane region" description="Helical" evidence="9">
    <location>
        <begin position="15"/>
        <end position="34"/>
    </location>
</feature>
<feature type="domain" description="Glycosyltransferase RgtA/B/C/D-like" evidence="10">
    <location>
        <begin position="71"/>
        <end position="224"/>
    </location>
</feature>
<dbReference type="PANTHER" id="PTHR33908:SF3">
    <property type="entry name" value="UNDECAPRENYL PHOSPHATE-ALPHA-4-AMINO-4-DEOXY-L-ARABINOSE ARABINOSYL TRANSFERASE"/>
    <property type="match status" value="1"/>
</dbReference>
<evidence type="ECO:0000313" key="11">
    <source>
        <dbReference type="EMBL" id="QSX30456.1"/>
    </source>
</evidence>
<feature type="transmembrane region" description="Helical" evidence="9">
    <location>
        <begin position="412"/>
        <end position="431"/>
    </location>
</feature>
<evidence type="ECO:0000256" key="1">
    <source>
        <dbReference type="ARBA" id="ARBA00004651"/>
    </source>
</evidence>
<keyword evidence="4" id="KW-0808">Transferase</keyword>
<dbReference type="EMBL" id="CP071504">
    <property type="protein sequence ID" value="QSX30456.1"/>
    <property type="molecule type" value="Genomic_DNA"/>
</dbReference>
<dbReference type="InterPro" id="IPR050297">
    <property type="entry name" value="LipidA_mod_glycosyltrf_83"/>
</dbReference>
<dbReference type="Pfam" id="PF13231">
    <property type="entry name" value="PMT_2"/>
    <property type="match status" value="1"/>
</dbReference>
<protein>
    <submittedName>
        <fullName evidence="11">Glycosyltransferase family 39 protein</fullName>
    </submittedName>
</protein>
<organism evidence="11 12">
    <name type="scientific">Shewanella cyperi</name>
    <dbReference type="NCBI Taxonomy" id="2814292"/>
    <lineage>
        <taxon>Bacteria</taxon>
        <taxon>Pseudomonadati</taxon>
        <taxon>Pseudomonadota</taxon>
        <taxon>Gammaproteobacteria</taxon>
        <taxon>Alteromonadales</taxon>
        <taxon>Shewanellaceae</taxon>
        <taxon>Shewanella</taxon>
    </lineage>
</organism>
<comment type="subcellular location">
    <subcellularLocation>
        <location evidence="1">Cell membrane</location>
        <topology evidence="1">Multi-pass membrane protein</topology>
    </subcellularLocation>
</comment>
<feature type="transmembrane region" description="Helical" evidence="9">
    <location>
        <begin position="148"/>
        <end position="165"/>
    </location>
</feature>
<dbReference type="InterPro" id="IPR038731">
    <property type="entry name" value="RgtA/B/C-like"/>
</dbReference>
<evidence type="ECO:0000256" key="3">
    <source>
        <dbReference type="ARBA" id="ARBA00022676"/>
    </source>
</evidence>
<evidence type="ECO:0000259" key="10">
    <source>
        <dbReference type="Pfam" id="PF13231"/>
    </source>
</evidence>
<dbReference type="KEGG" id="scyp:JYB88_02005"/>
<feature type="transmembrane region" description="Helical" evidence="9">
    <location>
        <begin position="215"/>
        <end position="239"/>
    </location>
</feature>
<keyword evidence="7 9" id="KW-0472">Membrane</keyword>
<evidence type="ECO:0000256" key="7">
    <source>
        <dbReference type="ARBA" id="ARBA00023136"/>
    </source>
</evidence>
<feature type="transmembrane region" description="Helical" evidence="9">
    <location>
        <begin position="122"/>
        <end position="139"/>
    </location>
</feature>
<feature type="transmembrane region" description="Helical" evidence="9">
    <location>
        <begin position="350"/>
        <end position="370"/>
    </location>
</feature>
<feature type="transmembrane region" description="Helical" evidence="9">
    <location>
        <begin position="323"/>
        <end position="338"/>
    </location>
</feature>
<dbReference type="GO" id="GO:0016763">
    <property type="term" value="F:pentosyltransferase activity"/>
    <property type="evidence" value="ECO:0007669"/>
    <property type="project" value="TreeGrafter"/>
</dbReference>
<keyword evidence="3" id="KW-0328">Glycosyltransferase</keyword>
<feature type="region of interest" description="Disordered" evidence="8">
    <location>
        <begin position="541"/>
        <end position="563"/>
    </location>
</feature>
<dbReference type="GO" id="GO:0010041">
    <property type="term" value="P:response to iron(III) ion"/>
    <property type="evidence" value="ECO:0007669"/>
    <property type="project" value="TreeGrafter"/>
</dbReference>
<evidence type="ECO:0000256" key="4">
    <source>
        <dbReference type="ARBA" id="ARBA00022679"/>
    </source>
</evidence>
<feature type="transmembrane region" description="Helical" evidence="9">
    <location>
        <begin position="171"/>
        <end position="195"/>
    </location>
</feature>
<dbReference type="AlphaFoldDB" id="A0A974XL88"/>
<dbReference type="Proteomes" id="UP000663281">
    <property type="component" value="Chromosome"/>
</dbReference>
<gene>
    <name evidence="11" type="ORF">JYB88_02005</name>
</gene>
<feature type="compositionally biased region" description="Low complexity" evidence="8">
    <location>
        <begin position="541"/>
        <end position="557"/>
    </location>
</feature>
<feature type="transmembrane region" description="Helical" evidence="9">
    <location>
        <begin position="268"/>
        <end position="288"/>
    </location>
</feature>
<evidence type="ECO:0000256" key="2">
    <source>
        <dbReference type="ARBA" id="ARBA00022475"/>
    </source>
</evidence>
<feature type="transmembrane region" description="Helical" evidence="9">
    <location>
        <begin position="95"/>
        <end position="116"/>
    </location>
</feature>
<sequence length="563" mass="63311">MTQTPPTSRYNSPQAWLCATLVAALILALLHLWLRPLTPVDETRYISVAWEMWRDHSLLVPLKNGEPYAHKTPLLFWLIQLSWALFGVSEWAARLAVSLINCGNYVLLFALARRYYPQTDTAARYAPVLLFSLAGWNLYSSMLMFDQLLSLFVLTWALACLHYSARGQRRFVALAAAALGLGLLAKGPVFLLYALPFAALQGLWRKEGNLRSATFFRGLAMALPLGLALFACWLIPAVIAGGSGYENELIWKQTTGRMVQAFDHARPFYWYLLLLPVLLLPLPLLRGIWRAVLSHPESGCDRALLLYGGFILVSFSLISGKQVHYLTPLLPFVALYIGNRMGTWHAVRQYPLAVFALLIALLILGLPWWAEGLFGNQPTTEFSPALALLPLVLALPALFRKPDSEWARPGQLLLFPMLISCLLVAIRQPMFDNYDMTPLATRVQQLQQEGQTLAFWGSYDAQFQFAGRLQQPLVELQQEEELNLAWLEQHPDTLVIYPSKRPDSVLLAQALYHQPYRSGNLLLLQARQLLAAQAITQQNPAQPIPAQNQAQQKTAQQHRPLGQ</sequence>
<evidence type="ECO:0000256" key="9">
    <source>
        <dbReference type="SAM" id="Phobius"/>
    </source>
</evidence>